<accession>A0A1D7W001</accession>
<dbReference type="KEGG" id="blin:BLSMQ_0586"/>
<dbReference type="AlphaFoldDB" id="A0A1D7W001"/>
<proteinExistence type="predicted"/>
<gene>
    <name evidence="1" type="ORF">BLSMQ_0586</name>
</gene>
<dbReference type="EMBL" id="CP017150">
    <property type="protein sequence ID" value="AOP52300.1"/>
    <property type="molecule type" value="Genomic_DNA"/>
</dbReference>
<reference evidence="2" key="1">
    <citation type="submission" date="2016-09" db="EMBL/GenBank/DDBJ databases">
        <title>Complete Genome Sequence of Brevibacterium linens SMQ-1335.</title>
        <authorList>
            <person name="de Melo A.G."/>
            <person name="Labrie S.J."/>
            <person name="Dumaresq J."/>
            <person name="Roberts R.J."/>
            <person name="Tremblay D.M."/>
            <person name="Moineau S."/>
        </authorList>
    </citation>
    <scope>NUCLEOTIDE SEQUENCE [LARGE SCALE GENOMIC DNA]</scope>
    <source>
        <strain evidence="2">SMQ-1335</strain>
    </source>
</reference>
<name>A0A1D7W001_BREAU</name>
<dbReference type="Proteomes" id="UP000094793">
    <property type="component" value="Chromosome"/>
</dbReference>
<organism evidence="1 2">
    <name type="scientific">Brevibacterium aurantiacum</name>
    <dbReference type="NCBI Taxonomy" id="273384"/>
    <lineage>
        <taxon>Bacteria</taxon>
        <taxon>Bacillati</taxon>
        <taxon>Actinomycetota</taxon>
        <taxon>Actinomycetes</taxon>
        <taxon>Micrococcales</taxon>
        <taxon>Brevibacteriaceae</taxon>
        <taxon>Brevibacterium</taxon>
    </lineage>
</organism>
<sequence length="95" mass="10622">MIVGDYDDGNATISFSVEHVDDALRIIGVKVSSGFISQNDIWAPHYRPRNSQSLTFTTGENSSRLVQAMRKPDLLDSIFNKLEAIVPRSSRSPQR</sequence>
<protein>
    <submittedName>
        <fullName evidence="1">Uncharacterized protein</fullName>
    </submittedName>
</protein>
<dbReference type="AntiFam" id="ANF00095">
    <property type="entry name" value="Shadow ORF (opposite ABC transporters)"/>
</dbReference>
<evidence type="ECO:0000313" key="1">
    <source>
        <dbReference type="EMBL" id="AOP52300.1"/>
    </source>
</evidence>
<evidence type="ECO:0000313" key="2">
    <source>
        <dbReference type="Proteomes" id="UP000094793"/>
    </source>
</evidence>